<protein>
    <submittedName>
        <fullName evidence="2">Uncharacterized protein</fullName>
    </submittedName>
</protein>
<organism evidence="2 3">
    <name type="scientific">Kitasatospora gansuensis</name>
    <dbReference type="NCBI Taxonomy" id="258050"/>
    <lineage>
        <taxon>Bacteria</taxon>
        <taxon>Bacillati</taxon>
        <taxon>Actinomycetota</taxon>
        <taxon>Actinomycetes</taxon>
        <taxon>Kitasatosporales</taxon>
        <taxon>Streptomycetaceae</taxon>
        <taxon>Kitasatospora</taxon>
    </lineage>
</organism>
<evidence type="ECO:0000313" key="3">
    <source>
        <dbReference type="Proteomes" id="UP000573327"/>
    </source>
</evidence>
<dbReference type="AlphaFoldDB" id="A0A7W7S669"/>
<evidence type="ECO:0000256" key="1">
    <source>
        <dbReference type="SAM" id="Phobius"/>
    </source>
</evidence>
<keyword evidence="3" id="KW-1185">Reference proteome</keyword>
<dbReference type="EMBL" id="JACHJR010000001">
    <property type="protein sequence ID" value="MBB4944630.1"/>
    <property type="molecule type" value="Genomic_DNA"/>
</dbReference>
<proteinExistence type="predicted"/>
<comment type="caution">
    <text evidence="2">The sequence shown here is derived from an EMBL/GenBank/DDBJ whole genome shotgun (WGS) entry which is preliminary data.</text>
</comment>
<keyword evidence="1" id="KW-0472">Membrane</keyword>
<reference evidence="2 3" key="1">
    <citation type="submission" date="2020-08" db="EMBL/GenBank/DDBJ databases">
        <title>Sequencing the genomes of 1000 actinobacteria strains.</title>
        <authorList>
            <person name="Klenk H.-P."/>
        </authorList>
    </citation>
    <scope>NUCLEOTIDE SEQUENCE [LARGE SCALE GENOMIC DNA]</scope>
    <source>
        <strain evidence="2 3">DSM 44786</strain>
    </source>
</reference>
<sequence length="142" mass="15577">MAVEEKRAWTMLLVTVAAYAAYLAAVLDRPEGLSLTQAPYVSALLWSVGGAIVASILLHIVVSTFSPEEENVRDQRDREIHRFAEHVGQSFVVIGSIVGLILAMTEQDRFWIANAIYLAFVLSAILGSAAKIAAYRVGFQPW</sequence>
<feature type="transmembrane region" description="Helical" evidence="1">
    <location>
        <begin position="39"/>
        <end position="62"/>
    </location>
</feature>
<evidence type="ECO:0000313" key="2">
    <source>
        <dbReference type="EMBL" id="MBB4944630.1"/>
    </source>
</evidence>
<keyword evidence="1" id="KW-0812">Transmembrane</keyword>
<gene>
    <name evidence="2" type="ORF">F4556_000165</name>
</gene>
<dbReference type="RefSeq" id="WP_184910707.1">
    <property type="nucleotide sequence ID" value="NZ_JACHJR010000001.1"/>
</dbReference>
<accession>A0A7W7S669</accession>
<keyword evidence="1" id="KW-1133">Transmembrane helix</keyword>
<feature type="transmembrane region" description="Helical" evidence="1">
    <location>
        <begin position="7"/>
        <end position="27"/>
    </location>
</feature>
<name>A0A7W7S669_9ACTN</name>
<feature type="transmembrane region" description="Helical" evidence="1">
    <location>
        <begin position="110"/>
        <end position="134"/>
    </location>
</feature>
<feature type="transmembrane region" description="Helical" evidence="1">
    <location>
        <begin position="83"/>
        <end position="104"/>
    </location>
</feature>
<dbReference type="Proteomes" id="UP000573327">
    <property type="component" value="Unassembled WGS sequence"/>
</dbReference>